<keyword evidence="2" id="KW-0808">Transferase</keyword>
<evidence type="ECO:0000256" key="5">
    <source>
        <dbReference type="SAM" id="Coils"/>
    </source>
</evidence>
<dbReference type="EMBL" id="MCFI01000004">
    <property type="protein sequence ID" value="ORY85588.1"/>
    <property type="molecule type" value="Genomic_DNA"/>
</dbReference>
<feature type="coiled-coil region" evidence="5">
    <location>
        <begin position="1584"/>
        <end position="1611"/>
    </location>
</feature>
<dbReference type="SMART" id="SM00388">
    <property type="entry name" value="HisKA"/>
    <property type="match status" value="1"/>
</dbReference>
<keyword evidence="3" id="KW-0418">Kinase</keyword>
<evidence type="ECO:0000256" key="1">
    <source>
        <dbReference type="ARBA" id="ARBA00022553"/>
    </source>
</evidence>
<evidence type="ECO:0000259" key="9">
    <source>
        <dbReference type="PROSITE" id="PS50110"/>
    </source>
</evidence>
<evidence type="ECO:0000313" key="10">
    <source>
        <dbReference type="EMBL" id="ORY85588.1"/>
    </source>
</evidence>
<dbReference type="PROSITE" id="PS50109">
    <property type="entry name" value="HIS_KIN"/>
    <property type="match status" value="1"/>
</dbReference>
<feature type="domain" description="Protein kinase" evidence="7">
    <location>
        <begin position="23"/>
        <end position="296"/>
    </location>
</feature>
<dbReference type="InterPro" id="IPR003661">
    <property type="entry name" value="HisK_dim/P_dom"/>
</dbReference>
<reference evidence="10 11" key="1">
    <citation type="submission" date="2016-07" db="EMBL/GenBank/DDBJ databases">
        <title>Pervasive Adenine N6-methylation of Active Genes in Fungi.</title>
        <authorList>
            <consortium name="DOE Joint Genome Institute"/>
            <person name="Mondo S.J."/>
            <person name="Dannebaum R.O."/>
            <person name="Kuo R.C."/>
            <person name="Labutti K."/>
            <person name="Haridas S."/>
            <person name="Kuo A."/>
            <person name="Salamov A."/>
            <person name="Ahrendt S.R."/>
            <person name="Lipzen A."/>
            <person name="Sullivan W."/>
            <person name="Andreopoulos W.B."/>
            <person name="Clum A."/>
            <person name="Lindquist E."/>
            <person name="Daum C."/>
            <person name="Ramamoorthy G.K."/>
            <person name="Gryganskyi A."/>
            <person name="Culley D."/>
            <person name="Magnuson J.K."/>
            <person name="James T.Y."/>
            <person name="O'Malley M.A."/>
            <person name="Stajich J.E."/>
            <person name="Spatafora J.W."/>
            <person name="Visel A."/>
            <person name="Grigoriev I.V."/>
        </authorList>
    </citation>
    <scope>NUCLEOTIDE SEQUENCE [LARGE SCALE GENOMIC DNA]</scope>
    <source>
        <strain evidence="10 11">12-1054</strain>
    </source>
</reference>
<proteinExistence type="predicted"/>
<dbReference type="SMART" id="SM00387">
    <property type="entry name" value="HATPase_c"/>
    <property type="match status" value="1"/>
</dbReference>
<dbReference type="SMART" id="SM00448">
    <property type="entry name" value="REC"/>
    <property type="match status" value="1"/>
</dbReference>
<dbReference type="SUPFAM" id="SSF52172">
    <property type="entry name" value="CheY-like"/>
    <property type="match status" value="1"/>
</dbReference>
<dbReference type="GO" id="GO:0000155">
    <property type="term" value="F:phosphorelay sensor kinase activity"/>
    <property type="evidence" value="ECO:0007669"/>
    <property type="project" value="InterPro"/>
</dbReference>
<dbReference type="Pfam" id="PF02518">
    <property type="entry name" value="HATPase_c"/>
    <property type="match status" value="1"/>
</dbReference>
<name>A0A1Y2FNP0_PROLT</name>
<dbReference type="GeneID" id="63788818"/>
<keyword evidence="5" id="KW-0175">Coiled coil</keyword>
<dbReference type="Pfam" id="PF13191">
    <property type="entry name" value="AAA_16"/>
    <property type="match status" value="1"/>
</dbReference>
<evidence type="ECO:0000256" key="6">
    <source>
        <dbReference type="SAM" id="MobiDB-lite"/>
    </source>
</evidence>
<dbReference type="Pfam" id="PF00512">
    <property type="entry name" value="HisKA"/>
    <property type="match status" value="1"/>
</dbReference>
<dbReference type="InterPro" id="IPR005467">
    <property type="entry name" value="His_kinase_dom"/>
</dbReference>
<dbReference type="InterPro" id="IPR003594">
    <property type="entry name" value="HATPase_dom"/>
</dbReference>
<dbReference type="PANTHER" id="PTHR45339">
    <property type="entry name" value="HYBRID SIGNAL TRANSDUCTION HISTIDINE KINASE J"/>
    <property type="match status" value="1"/>
</dbReference>
<feature type="compositionally biased region" description="Basic residues" evidence="6">
    <location>
        <begin position="1407"/>
        <end position="1418"/>
    </location>
</feature>
<feature type="modified residue" description="4-aspartylphosphate" evidence="4">
    <location>
        <position position="2100"/>
    </location>
</feature>
<dbReference type="InterPro" id="IPR003018">
    <property type="entry name" value="GAF"/>
</dbReference>
<evidence type="ECO:0000259" key="7">
    <source>
        <dbReference type="PROSITE" id="PS50011"/>
    </source>
</evidence>
<dbReference type="SUPFAM" id="SSF47384">
    <property type="entry name" value="Homodimeric domain of signal transducing histidine kinase"/>
    <property type="match status" value="1"/>
</dbReference>
<evidence type="ECO:0000256" key="4">
    <source>
        <dbReference type="PROSITE-ProRule" id="PRU00169"/>
    </source>
</evidence>
<dbReference type="Gene3D" id="3.30.450.40">
    <property type="match status" value="1"/>
</dbReference>
<organism evidence="10 11">
    <name type="scientific">Protomyces lactucae-debilis</name>
    <dbReference type="NCBI Taxonomy" id="2754530"/>
    <lineage>
        <taxon>Eukaryota</taxon>
        <taxon>Fungi</taxon>
        <taxon>Dikarya</taxon>
        <taxon>Ascomycota</taxon>
        <taxon>Taphrinomycotina</taxon>
        <taxon>Taphrinomycetes</taxon>
        <taxon>Taphrinales</taxon>
        <taxon>Protomycetaceae</taxon>
        <taxon>Protomyces</taxon>
    </lineage>
</organism>
<dbReference type="Pfam" id="PF00072">
    <property type="entry name" value="Response_reg"/>
    <property type="match status" value="1"/>
</dbReference>
<dbReference type="SMART" id="SM00220">
    <property type="entry name" value="S_TKc"/>
    <property type="match status" value="1"/>
</dbReference>
<evidence type="ECO:0000259" key="8">
    <source>
        <dbReference type="PROSITE" id="PS50109"/>
    </source>
</evidence>
<keyword evidence="11" id="KW-1185">Reference proteome</keyword>
<dbReference type="InterPro" id="IPR036097">
    <property type="entry name" value="HisK_dim/P_sf"/>
</dbReference>
<dbReference type="Gene3D" id="1.10.510.10">
    <property type="entry name" value="Transferase(Phosphotransferase) domain 1"/>
    <property type="match status" value="1"/>
</dbReference>
<dbReference type="Gene3D" id="3.40.50.300">
    <property type="entry name" value="P-loop containing nucleotide triphosphate hydrolases"/>
    <property type="match status" value="1"/>
</dbReference>
<dbReference type="SMART" id="SM00065">
    <property type="entry name" value="GAF"/>
    <property type="match status" value="1"/>
</dbReference>
<dbReference type="GO" id="GO:0005524">
    <property type="term" value="F:ATP binding"/>
    <property type="evidence" value="ECO:0007669"/>
    <property type="project" value="InterPro"/>
</dbReference>
<keyword evidence="1 4" id="KW-0597">Phosphoprotein</keyword>
<dbReference type="InterPro" id="IPR036890">
    <property type="entry name" value="HATPase_C_sf"/>
</dbReference>
<dbReference type="SUPFAM" id="SSF56112">
    <property type="entry name" value="Protein kinase-like (PK-like)"/>
    <property type="match status" value="1"/>
</dbReference>
<dbReference type="STRING" id="56484.A0A1Y2FNP0"/>
<dbReference type="InterPro" id="IPR027417">
    <property type="entry name" value="P-loop_NTPase"/>
</dbReference>
<dbReference type="CDD" id="cd00082">
    <property type="entry name" value="HisKA"/>
    <property type="match status" value="1"/>
</dbReference>
<dbReference type="PROSITE" id="PS50110">
    <property type="entry name" value="RESPONSE_REGULATORY"/>
    <property type="match status" value="1"/>
</dbReference>
<dbReference type="PANTHER" id="PTHR45339:SF5">
    <property type="entry name" value="HISTIDINE KINASE"/>
    <property type="match status" value="1"/>
</dbReference>
<dbReference type="CDD" id="cd17546">
    <property type="entry name" value="REC_hyHK_CKI1_RcsC-like"/>
    <property type="match status" value="1"/>
</dbReference>
<dbReference type="SUPFAM" id="SSF55781">
    <property type="entry name" value="GAF domain-like"/>
    <property type="match status" value="1"/>
</dbReference>
<dbReference type="SUPFAM" id="SSF52540">
    <property type="entry name" value="P-loop containing nucleoside triphosphate hydrolases"/>
    <property type="match status" value="1"/>
</dbReference>
<comment type="caution">
    <text evidence="10">The sequence shown here is derived from an EMBL/GenBank/DDBJ whole genome shotgun (WGS) entry which is preliminary data.</text>
</comment>
<evidence type="ECO:0000256" key="3">
    <source>
        <dbReference type="ARBA" id="ARBA00022777"/>
    </source>
</evidence>
<dbReference type="InterPro" id="IPR029016">
    <property type="entry name" value="GAF-like_dom_sf"/>
</dbReference>
<dbReference type="InterPro" id="IPR011006">
    <property type="entry name" value="CheY-like_superfamily"/>
</dbReference>
<dbReference type="RefSeq" id="XP_040727070.1">
    <property type="nucleotide sequence ID" value="XM_040872219.1"/>
</dbReference>
<evidence type="ECO:0008006" key="12">
    <source>
        <dbReference type="Google" id="ProtNLM"/>
    </source>
</evidence>
<dbReference type="InterPro" id="IPR001789">
    <property type="entry name" value="Sig_transdc_resp-reg_receiver"/>
</dbReference>
<dbReference type="InterPro" id="IPR004358">
    <property type="entry name" value="Sig_transdc_His_kin-like_C"/>
</dbReference>
<feature type="region of interest" description="Disordered" evidence="6">
    <location>
        <begin position="1407"/>
        <end position="1428"/>
    </location>
</feature>
<evidence type="ECO:0000313" key="11">
    <source>
        <dbReference type="Proteomes" id="UP000193685"/>
    </source>
</evidence>
<protein>
    <recommendedName>
        <fullName evidence="12">Histidine kinase</fullName>
    </recommendedName>
</protein>
<dbReference type="Proteomes" id="UP000193685">
    <property type="component" value="Unassembled WGS sequence"/>
</dbReference>
<dbReference type="InterPro" id="IPR041664">
    <property type="entry name" value="AAA_16"/>
</dbReference>
<dbReference type="OMA" id="TRYKLEY"/>
<accession>A0A1Y2FNP0</accession>
<dbReference type="SUPFAM" id="SSF55874">
    <property type="entry name" value="ATPase domain of HSP90 chaperone/DNA topoisomerase II/histidine kinase"/>
    <property type="match status" value="1"/>
</dbReference>
<dbReference type="InterPro" id="IPR000719">
    <property type="entry name" value="Prot_kinase_dom"/>
</dbReference>
<dbReference type="OrthoDB" id="60033at2759"/>
<dbReference type="Gene3D" id="3.40.50.2300">
    <property type="match status" value="1"/>
</dbReference>
<dbReference type="Pfam" id="PF00069">
    <property type="entry name" value="Pkinase"/>
    <property type="match status" value="1"/>
</dbReference>
<dbReference type="CDD" id="cd16922">
    <property type="entry name" value="HATPase_EvgS-ArcB-TorS-like"/>
    <property type="match status" value="1"/>
</dbReference>
<dbReference type="Gene3D" id="3.30.565.10">
    <property type="entry name" value="Histidine kinase-like ATPase, C-terminal domain"/>
    <property type="match status" value="1"/>
</dbReference>
<dbReference type="PRINTS" id="PR00344">
    <property type="entry name" value="BCTRLSENSOR"/>
</dbReference>
<sequence>MVALSPPVSQPREDTEVPDLEHYTGLEVVWAAVPSIVTYRGISRLSGQQFIIKFASGRDEGVILQLRHEFRTLNFLRSQQVYGVSEPLCWNDYSNGSVIVMAYGGQTFRELYLSRPVQERGPVDYLKVMLHLRSITSTLQSAHALNCRHNNLRTDVLCGFVDRPGDVTVTSWLFSSRLAVEMPFSQADVLNTSLPYVAPECTGRMNSRTVDSRADLYSLGVTFYEIITGQVPFNETSSLGLMHSHLANTVIPLSKFGELDVPPMIDALIMKLLQKNPDDRYQTAAGVLVDVEHIIEALENGNNSATISIGREDLVSRFVIAPDFVARERELGQLTELFNQVQQTSTTRVATVAGYSGIGKSRLVKEVMLVLSQNTQNAPFYAESKYDQFKAFAPFSTFSAVFSDLLAQIFVETASNLKSWRTKVLRVLGDEARALCELCPDLIILLTESYVKGLPPVIPLTGLAAEERFRRGIKKLMQAFATKLKPLVLFIDDIQWAPLIDLQLLCELRLQNHLVLLTAYRDNEVDSGHIVNTVFMAQAQPDLKLTLGALPLSGTRQLVCNTLHRPLQASNDDHSQPEVNQLVQVIHAKTSGNAFHIGQVLQSLHASGLLRYDFHSAAWTWDIQAVRMIDTSDDVVALVLKQVNELSPQCREILSVASCLGNSSFRLDILTTIVKHSHSLVASSLFQAMSAGLVIANDEKYKAAIAGAEEWPREFADDLVEGAFGAVSYRFLHDRVQQACFALVDEADRPALHARIGLALLETFSQDDSMIFDICSQINLASEFVPEYLRMDIARLNIRAARIAFSNTANGSAHALLTAAAKFFPTDVWSTAGSFALDYYLLLEEVSSSLALYDAAKNAAETVLQHASDNIIKVKIHGRLMKAELSAGRTRESLWFGIEGLRYAGLDLRGYFADGADELVLSATADLWAALPSSPESIAALRQMPAMTNALTYAALDLILELLPSVFFVRPSCVGIVTLTAIKISQEAGQNSFGSAYFYGFASLLLAEVSSPIRDYEKSRHYSTLANAVLQDLLRQATGTPASVPSAMVIIGAAAAWVEDARTESAKIFEQAEAESLRTYNHEYQAYACGNKTSYILFAGAQLNGISQASLSQLEAIESYRRAVGYLYVRPVLQTVENLRTSTNLDDILELSGTISTPADIKAMRELSLPLHLATYYGCALLVHVLFASADSERGLRLVGEAALVAPGAQGLVTKLNLCIYSLIVLIDADAAMDLTEEQQNLKATLTEYANVWSEECAAIFGFWKPFFKAETGKSTATVETTLQLFNAAIDKAQEMSNGLLIALYNERCALYLRSLNTSFDRAARGYALDAADAYKQWGCEFKGSRVMKDFSLARLAPAVLPTKFKDPSKEDVYSMSSSTDTLSADGLIAALPGKAPLQTFPFKHPATRRLSKSRSSPRRKELDPVDEASAELDLESVLRNALVLSTSENLEEAIPHMLNHLLQTSGAQNAALIVAGKEDGQFSVSVSGALNNFKVHENVSIDDDQNYAPARLIRLAANSRKAVIDDAKILELDRLKRSLPKSFMALPVILQDKVTAVLYLSNSQITNLFSSRKVELLTIMATQAAITIEKTQLLNALEEANRELSKSKAAVVDHATHLESVVEERTKQLEIQNAQLVMAKDMAEQATLMKTRFLSNMSHEIRTPFNSVVGFSTLLLETKLDSEQKDMAQSIIDASSDLLVIINDVLDLAKVEEGKMKLSPVWFDFRTMMESALEMIARNAALKGIDIAYLESDDDFEIGQVFADNTRMRQCVLNLLSNAVKFCPENNGGLVKATSRIEFIGKPDEEGDQKVKIIVDVEDRGIGIAEADMSKLFGFFSQVDDSTTRQYGGSGLGLAISRRMCRLFDGDLTVVSEVGKGSTFSASFCATINHRTHPTESPRCEAFAKKTCLILEPSDLTQEAIRQHLTKFGVKWFSQRTLEEVAAATEQADFCVIGDSFNQPETIKALRKRWVNVERLPLVVMMPFGATLPKQLNKQDEDVIDAVVSTPVRRGRLLKSIQSLYPEQGNGLAKSAKSTQPNIVKSPNHASSMKLLLVEDNLVNVKVATQLLKKLGYVPKVAYDGLQAVQACAVEDFDLIFMDLQMPVLSGLAATQEIRAAQTDDKAPFICAMTANAMAGDEQRCIEAGMDHYISKPVMLPKLRAVIDLMETRYKAASAGAKEDSQQDTNLPTDLDLGTRRMRQASVAEMLGQMKITGGLEST</sequence>
<dbReference type="PROSITE" id="PS50011">
    <property type="entry name" value="PROTEIN_KINASE_DOM"/>
    <property type="match status" value="1"/>
</dbReference>
<gene>
    <name evidence="10" type="ORF">BCR37DRAFT_412302</name>
</gene>
<dbReference type="InterPro" id="IPR011009">
    <property type="entry name" value="Kinase-like_dom_sf"/>
</dbReference>
<feature type="domain" description="Response regulatory" evidence="9">
    <location>
        <begin position="2051"/>
        <end position="2168"/>
    </location>
</feature>
<dbReference type="Gene3D" id="1.10.287.130">
    <property type="match status" value="1"/>
</dbReference>
<feature type="domain" description="Histidine kinase" evidence="8">
    <location>
        <begin position="1657"/>
        <end position="1889"/>
    </location>
</feature>
<dbReference type="Pfam" id="PF13185">
    <property type="entry name" value="GAF_2"/>
    <property type="match status" value="1"/>
</dbReference>
<evidence type="ECO:0000256" key="2">
    <source>
        <dbReference type="ARBA" id="ARBA00022679"/>
    </source>
</evidence>